<sequence length="145" mass="16275">MLGPRFSVRGMLVRAALRAVISGAELHEAIPDRPVAHGKVWIPIDERKAYYLQFNRTVTRLADQLKIAALVRRPRGPHGERRTRRHLYRQPRRITAALGTGTSGFFDPDLDKEAARESLRIPLGLVHHLVSGTPLPAECSTGQDW</sequence>
<dbReference type="AlphaFoldDB" id="A0A1E7KZI1"/>
<protein>
    <submittedName>
        <fullName evidence="1">Uncharacterized protein</fullName>
    </submittedName>
</protein>
<organism evidence="1 2">
    <name type="scientific">Streptomyces nanshensis</name>
    <dbReference type="NCBI Taxonomy" id="518642"/>
    <lineage>
        <taxon>Bacteria</taxon>
        <taxon>Bacillati</taxon>
        <taxon>Actinomycetota</taxon>
        <taxon>Actinomycetes</taxon>
        <taxon>Kitasatosporales</taxon>
        <taxon>Streptomycetaceae</taxon>
        <taxon>Streptomyces</taxon>
    </lineage>
</organism>
<gene>
    <name evidence="1" type="ORF">AN218_22315</name>
</gene>
<name>A0A1E7KZI1_9ACTN</name>
<proteinExistence type="predicted"/>
<reference evidence="1 2" key="1">
    <citation type="journal article" date="2016" name="Front. Microbiol.">
        <title>Comparative Genomics Analysis of Streptomyces Species Reveals Their Adaptation to the Marine Environment and Their Diversity at the Genomic Level.</title>
        <authorList>
            <person name="Tian X."/>
            <person name="Zhang Z."/>
            <person name="Yang T."/>
            <person name="Chen M."/>
            <person name="Li J."/>
            <person name="Chen F."/>
            <person name="Yang J."/>
            <person name="Li W."/>
            <person name="Zhang B."/>
            <person name="Zhang Z."/>
            <person name="Wu J."/>
            <person name="Zhang C."/>
            <person name="Long L."/>
            <person name="Xiao J."/>
        </authorList>
    </citation>
    <scope>NUCLEOTIDE SEQUENCE [LARGE SCALE GENOMIC DNA]</scope>
    <source>
        <strain evidence="1 2">SCSIO 10429</strain>
    </source>
</reference>
<accession>A0A1E7KZI1</accession>
<comment type="caution">
    <text evidence="1">The sequence shown here is derived from an EMBL/GenBank/DDBJ whole genome shotgun (WGS) entry which is preliminary data.</text>
</comment>
<dbReference type="EMBL" id="LJGW01000377">
    <property type="protein sequence ID" value="OEV09213.1"/>
    <property type="molecule type" value="Genomic_DNA"/>
</dbReference>
<evidence type="ECO:0000313" key="2">
    <source>
        <dbReference type="Proteomes" id="UP000176005"/>
    </source>
</evidence>
<dbReference type="Proteomes" id="UP000176005">
    <property type="component" value="Unassembled WGS sequence"/>
</dbReference>
<keyword evidence="2" id="KW-1185">Reference proteome</keyword>
<evidence type="ECO:0000313" key="1">
    <source>
        <dbReference type="EMBL" id="OEV09213.1"/>
    </source>
</evidence>